<evidence type="ECO:0000256" key="17">
    <source>
        <dbReference type="ARBA" id="ARBA00051411"/>
    </source>
</evidence>
<evidence type="ECO:0000256" key="11">
    <source>
        <dbReference type="ARBA" id="ARBA00023239"/>
    </source>
</evidence>
<dbReference type="Gene3D" id="1.20.120.550">
    <property type="entry name" value="Membrane associated eicosanoid/glutathione metabolism-like domain"/>
    <property type="match status" value="1"/>
</dbReference>
<dbReference type="FunFam" id="1.20.120.550:FF:000004">
    <property type="entry name" value="Microsomal glutathione S-transferase 3"/>
    <property type="match status" value="1"/>
</dbReference>
<dbReference type="GO" id="GO:0005741">
    <property type="term" value="C:mitochondrial outer membrane"/>
    <property type="evidence" value="ECO:0007669"/>
    <property type="project" value="UniProtKB-SubCell"/>
</dbReference>
<comment type="pathway">
    <text evidence="13">Lipid metabolism; leukotriene C4 biosynthesis.</text>
</comment>
<dbReference type="PANTHER" id="PTHR10250">
    <property type="entry name" value="MICROSOMAL GLUTATHIONE S-TRANSFERASE"/>
    <property type="match status" value="1"/>
</dbReference>
<comment type="pathway">
    <text evidence="14">Lipid metabolism; arachidonate metabolism.</text>
</comment>
<evidence type="ECO:0000256" key="1">
    <source>
        <dbReference type="ARBA" id="ARBA00004374"/>
    </source>
</evidence>
<dbReference type="GO" id="GO:0005783">
    <property type="term" value="C:endoplasmic reticulum"/>
    <property type="evidence" value="ECO:0007669"/>
    <property type="project" value="TreeGrafter"/>
</dbReference>
<dbReference type="InterPro" id="IPR050997">
    <property type="entry name" value="MAPEG"/>
</dbReference>
<dbReference type="Proteomes" id="UP000053201">
    <property type="component" value="Unassembled WGS sequence"/>
</dbReference>
<proteinExistence type="predicted"/>
<keyword evidence="10" id="KW-0564">Palmitate</keyword>
<reference evidence="22 23" key="1">
    <citation type="submission" date="2009-08" db="EMBL/GenBank/DDBJ databases">
        <title>The Genome Sequence of Spizellomyces punctatus strain DAOM BR117.</title>
        <authorList>
            <consortium name="The Broad Institute Genome Sequencing Platform"/>
            <person name="Russ C."/>
            <person name="Cuomo C."/>
            <person name="Shea T."/>
            <person name="Young S.K."/>
            <person name="Zeng Q."/>
            <person name="Koehrsen M."/>
            <person name="Haas B."/>
            <person name="Borodovsky M."/>
            <person name="Guigo R."/>
            <person name="Alvarado L."/>
            <person name="Berlin A."/>
            <person name="Bochicchio J."/>
            <person name="Borenstein D."/>
            <person name="Chapman S."/>
            <person name="Chen Z."/>
            <person name="Engels R."/>
            <person name="Freedman E."/>
            <person name="Gellesch M."/>
            <person name="Goldberg J."/>
            <person name="Griggs A."/>
            <person name="Gujja S."/>
            <person name="Heiman D."/>
            <person name="Hepburn T."/>
            <person name="Howarth C."/>
            <person name="Jen D."/>
            <person name="Larson L."/>
            <person name="Lewis B."/>
            <person name="Mehta T."/>
            <person name="Park D."/>
            <person name="Pearson M."/>
            <person name="Roberts A."/>
            <person name="Saif S."/>
            <person name="Shenoy N."/>
            <person name="Sisk P."/>
            <person name="Stolte C."/>
            <person name="Sykes S."/>
            <person name="Thomson T."/>
            <person name="Walk T."/>
            <person name="White J."/>
            <person name="Yandava C."/>
            <person name="Burger G."/>
            <person name="Gray M.W."/>
            <person name="Holland P.W.H."/>
            <person name="King N."/>
            <person name="Lang F.B.F."/>
            <person name="Roger A.J."/>
            <person name="Ruiz-Trillo I."/>
            <person name="Lander E."/>
            <person name="Nusbaum C."/>
        </authorList>
    </citation>
    <scope>NUCLEOTIDE SEQUENCE [LARGE SCALE GENOMIC DNA]</scope>
    <source>
        <strain evidence="22 23">DAOM BR117</strain>
    </source>
</reference>
<evidence type="ECO:0000256" key="6">
    <source>
        <dbReference type="ARBA" id="ARBA00023002"/>
    </source>
</evidence>
<evidence type="ECO:0000256" key="7">
    <source>
        <dbReference type="ARBA" id="ARBA00023098"/>
    </source>
</evidence>
<dbReference type="SUPFAM" id="SSF161084">
    <property type="entry name" value="MAPEG domain-like"/>
    <property type="match status" value="1"/>
</dbReference>
<evidence type="ECO:0000256" key="19">
    <source>
        <dbReference type="ARBA" id="ARBA00075145"/>
    </source>
</evidence>
<dbReference type="eggNOG" id="ENOG502S4E5">
    <property type="taxonomic scope" value="Eukaryota"/>
</dbReference>
<evidence type="ECO:0000256" key="3">
    <source>
        <dbReference type="ARBA" id="ARBA00022692"/>
    </source>
</evidence>
<evidence type="ECO:0000313" key="23">
    <source>
        <dbReference type="Proteomes" id="UP000053201"/>
    </source>
</evidence>
<feature type="transmembrane region" description="Helical" evidence="21">
    <location>
        <begin position="123"/>
        <end position="142"/>
    </location>
</feature>
<keyword evidence="11" id="KW-0456">Lyase</keyword>
<dbReference type="GO" id="GO:0004364">
    <property type="term" value="F:glutathione transferase activity"/>
    <property type="evidence" value="ECO:0007669"/>
    <property type="project" value="TreeGrafter"/>
</dbReference>
<keyword evidence="7" id="KW-0443">Lipid metabolism</keyword>
<keyword evidence="23" id="KW-1185">Reference proteome</keyword>
<feature type="transmembrane region" description="Helical" evidence="21">
    <location>
        <begin position="12"/>
        <end position="30"/>
    </location>
</feature>
<dbReference type="Pfam" id="PF01124">
    <property type="entry name" value="MAPEG"/>
    <property type="match status" value="1"/>
</dbReference>
<dbReference type="STRING" id="645134.A0A0L0HJI1"/>
<protein>
    <recommendedName>
        <fullName evidence="18">Glutathione S-transferase 3, mitochondrial</fullName>
        <ecNumber evidence="15">4.4.1.20</ecNumber>
    </recommendedName>
    <alternativeName>
        <fullName evidence="19">Glutathione peroxidase MGST3</fullName>
    </alternativeName>
    <alternativeName>
        <fullName evidence="20">LTC4 synthase MGST3</fullName>
    </alternativeName>
</protein>
<keyword evidence="2" id="KW-0808">Transferase</keyword>
<dbReference type="GO" id="GO:0004464">
    <property type="term" value="F:leukotriene-C4 synthase activity"/>
    <property type="evidence" value="ECO:0007669"/>
    <property type="project" value="UniProtKB-EC"/>
</dbReference>
<evidence type="ECO:0000256" key="16">
    <source>
        <dbReference type="ARBA" id="ARBA00049298"/>
    </source>
</evidence>
<dbReference type="RefSeq" id="XP_016609311.1">
    <property type="nucleotide sequence ID" value="XM_016751370.1"/>
</dbReference>
<organism evidence="22 23">
    <name type="scientific">Spizellomyces punctatus (strain DAOM BR117)</name>
    <dbReference type="NCBI Taxonomy" id="645134"/>
    <lineage>
        <taxon>Eukaryota</taxon>
        <taxon>Fungi</taxon>
        <taxon>Fungi incertae sedis</taxon>
        <taxon>Chytridiomycota</taxon>
        <taxon>Chytridiomycota incertae sedis</taxon>
        <taxon>Chytridiomycetes</taxon>
        <taxon>Spizellomycetales</taxon>
        <taxon>Spizellomycetaceae</taxon>
        <taxon>Spizellomyces</taxon>
    </lineage>
</organism>
<keyword evidence="6" id="KW-0560">Oxidoreductase</keyword>
<evidence type="ECO:0000256" key="14">
    <source>
        <dbReference type="ARBA" id="ARBA00037916"/>
    </source>
</evidence>
<evidence type="ECO:0000256" key="2">
    <source>
        <dbReference type="ARBA" id="ARBA00022679"/>
    </source>
</evidence>
<evidence type="ECO:0000256" key="20">
    <source>
        <dbReference type="ARBA" id="ARBA00076908"/>
    </source>
</evidence>
<evidence type="ECO:0000256" key="9">
    <source>
        <dbReference type="ARBA" id="ARBA00023136"/>
    </source>
</evidence>
<accession>A0A0L0HJI1</accession>
<sequence length="147" mass="16027">MAFTVTLGPEHGYVLGVAASTVILLQYLGFKAGSMRKKAGVPYPSLYADRAEAEAQPIKKLYNCYQRAHQNTLENYPSFLLLLGTAGISYPLFATACGATWVIGRLLYAHGYYSGRPERRLQGSIHILGLLGLFGASVKTIWDIVAV</sequence>
<dbReference type="VEuPathDB" id="FungiDB:SPPG_03082"/>
<evidence type="ECO:0000256" key="15">
    <source>
        <dbReference type="ARBA" id="ARBA00039056"/>
    </source>
</evidence>
<dbReference type="GeneID" id="27686629"/>
<name>A0A0L0HJI1_SPIPD</name>
<dbReference type="EC" id="4.4.1.20" evidence="15"/>
<evidence type="ECO:0000256" key="13">
    <source>
        <dbReference type="ARBA" id="ARBA00037884"/>
    </source>
</evidence>
<keyword evidence="3 21" id="KW-0812">Transmembrane</keyword>
<dbReference type="InterPro" id="IPR023352">
    <property type="entry name" value="MAPEG-like_dom_sf"/>
</dbReference>
<keyword evidence="5 21" id="KW-1133">Transmembrane helix</keyword>
<keyword evidence="4" id="KW-1000">Mitochondrion outer membrane</keyword>
<feature type="transmembrane region" description="Helical" evidence="21">
    <location>
        <begin position="79"/>
        <end position="103"/>
    </location>
</feature>
<evidence type="ECO:0000256" key="8">
    <source>
        <dbReference type="ARBA" id="ARBA00023128"/>
    </source>
</evidence>
<evidence type="ECO:0000256" key="10">
    <source>
        <dbReference type="ARBA" id="ARBA00023139"/>
    </source>
</evidence>
<evidence type="ECO:0000256" key="4">
    <source>
        <dbReference type="ARBA" id="ARBA00022787"/>
    </source>
</evidence>
<comment type="catalytic activity">
    <reaction evidence="16">
        <text>leukotriene C4 = leukotriene A4 + glutathione</text>
        <dbReference type="Rhea" id="RHEA:17617"/>
        <dbReference type="ChEBI" id="CHEBI:57463"/>
        <dbReference type="ChEBI" id="CHEBI:57925"/>
        <dbReference type="ChEBI" id="CHEBI:57973"/>
        <dbReference type="EC" id="4.4.1.20"/>
    </reaction>
    <physiologicalReaction direction="right-to-left" evidence="16">
        <dbReference type="Rhea" id="RHEA:17619"/>
    </physiologicalReaction>
</comment>
<dbReference type="PANTHER" id="PTHR10250:SF26">
    <property type="entry name" value="GLUTATHIONE S-TRANSFERASE 3, MITOCHONDRIAL"/>
    <property type="match status" value="1"/>
</dbReference>
<gene>
    <name evidence="22" type="ORF">SPPG_03082</name>
</gene>
<dbReference type="GO" id="GO:0004602">
    <property type="term" value="F:glutathione peroxidase activity"/>
    <property type="evidence" value="ECO:0007669"/>
    <property type="project" value="TreeGrafter"/>
</dbReference>
<dbReference type="GO" id="GO:0006629">
    <property type="term" value="P:lipid metabolic process"/>
    <property type="evidence" value="ECO:0007669"/>
    <property type="project" value="UniProtKB-KW"/>
</dbReference>
<dbReference type="OMA" id="ACQHLGW"/>
<evidence type="ECO:0000313" key="22">
    <source>
        <dbReference type="EMBL" id="KND01272.1"/>
    </source>
</evidence>
<keyword evidence="8" id="KW-0496">Mitochondrion</keyword>
<dbReference type="GO" id="GO:0005635">
    <property type="term" value="C:nuclear envelope"/>
    <property type="evidence" value="ECO:0007669"/>
    <property type="project" value="TreeGrafter"/>
</dbReference>
<comment type="subcellular location">
    <subcellularLocation>
        <location evidence="1">Mitochondrion outer membrane</location>
        <topology evidence="1">Multi-pass membrane protein</topology>
    </subcellularLocation>
</comment>
<dbReference type="OrthoDB" id="410651at2759"/>
<dbReference type="InParanoid" id="A0A0L0HJI1"/>
<comment type="catalytic activity">
    <reaction evidence="17">
        <text>15-deoxy-Delta(12,14)-prostaglandin J2 + glutathione = 15-deoxy-Delta(12,14)-prostaglandin J2-S-(R)-glutathione</text>
        <dbReference type="Rhea" id="RHEA:75963"/>
        <dbReference type="ChEBI" id="CHEBI:57925"/>
        <dbReference type="ChEBI" id="CHEBI:85236"/>
        <dbReference type="ChEBI" id="CHEBI:194498"/>
    </reaction>
    <physiologicalReaction direction="left-to-right" evidence="17">
        <dbReference type="Rhea" id="RHEA:75964"/>
    </physiologicalReaction>
</comment>
<evidence type="ECO:0000256" key="18">
    <source>
        <dbReference type="ARBA" id="ARBA00069748"/>
    </source>
</evidence>
<evidence type="ECO:0000256" key="5">
    <source>
        <dbReference type="ARBA" id="ARBA00022989"/>
    </source>
</evidence>
<keyword evidence="9 21" id="KW-0472">Membrane</keyword>
<evidence type="ECO:0000256" key="12">
    <source>
        <dbReference type="ARBA" id="ARBA00023288"/>
    </source>
</evidence>
<keyword evidence="12" id="KW-0449">Lipoprotein</keyword>
<evidence type="ECO:0000256" key="21">
    <source>
        <dbReference type="SAM" id="Phobius"/>
    </source>
</evidence>
<dbReference type="EMBL" id="KQ257454">
    <property type="protein sequence ID" value="KND01272.1"/>
    <property type="molecule type" value="Genomic_DNA"/>
</dbReference>
<dbReference type="AlphaFoldDB" id="A0A0L0HJI1"/>
<dbReference type="InterPro" id="IPR001129">
    <property type="entry name" value="Membr-assoc_MAPEG"/>
</dbReference>